<reference evidence="4" key="1">
    <citation type="submission" date="2020-02" db="EMBL/GenBank/DDBJ databases">
        <title>Flavobacterium sp. genome.</title>
        <authorList>
            <person name="Jung H.S."/>
            <person name="Baek J.H."/>
            <person name="Jeon C.O."/>
        </authorList>
    </citation>
    <scope>NUCLEOTIDE SEQUENCE</scope>
    <source>
        <strain evidence="4">SE-s28</strain>
    </source>
</reference>
<dbReference type="InterPro" id="IPR013320">
    <property type="entry name" value="ConA-like_dom_sf"/>
</dbReference>
<organism evidence="4 5">
    <name type="scientific">Flavobacterium silvaticum</name>
    <dbReference type="NCBI Taxonomy" id="1852020"/>
    <lineage>
        <taxon>Bacteria</taxon>
        <taxon>Pseudomonadati</taxon>
        <taxon>Bacteroidota</taxon>
        <taxon>Flavobacteriia</taxon>
        <taxon>Flavobacteriales</taxon>
        <taxon>Flavobacteriaceae</taxon>
        <taxon>Flavobacterium</taxon>
    </lineage>
</organism>
<dbReference type="EMBL" id="JAAMPU010000097">
    <property type="protein sequence ID" value="NMH26950.1"/>
    <property type="molecule type" value="Genomic_DNA"/>
</dbReference>
<dbReference type="PANTHER" id="PTHR10963">
    <property type="entry name" value="GLYCOSYL HYDROLASE-RELATED"/>
    <property type="match status" value="1"/>
</dbReference>
<proteinExistence type="inferred from homology"/>
<keyword evidence="2" id="KW-0732">Signal</keyword>
<keyword evidence="4" id="KW-0378">Hydrolase</keyword>
<protein>
    <submittedName>
        <fullName evidence="4">Glycoside hydrolase family 16 protein</fullName>
    </submittedName>
</protein>
<dbReference type="GO" id="GO:0005975">
    <property type="term" value="P:carbohydrate metabolic process"/>
    <property type="evidence" value="ECO:0007669"/>
    <property type="project" value="InterPro"/>
</dbReference>
<dbReference type="Proteomes" id="UP000712080">
    <property type="component" value="Unassembled WGS sequence"/>
</dbReference>
<dbReference type="RefSeq" id="WP_169525956.1">
    <property type="nucleotide sequence ID" value="NZ_JAAMPU010000097.1"/>
</dbReference>
<dbReference type="Pfam" id="PF00722">
    <property type="entry name" value="Glyco_hydro_16"/>
    <property type="match status" value="1"/>
</dbReference>
<dbReference type="InterPro" id="IPR050546">
    <property type="entry name" value="Glycosyl_Hydrlase_16"/>
</dbReference>
<dbReference type="InterPro" id="IPR000757">
    <property type="entry name" value="Beta-glucanase-like"/>
</dbReference>
<dbReference type="Gene3D" id="2.60.120.200">
    <property type="match status" value="1"/>
</dbReference>
<evidence type="ECO:0000256" key="2">
    <source>
        <dbReference type="SAM" id="SignalP"/>
    </source>
</evidence>
<accession>A0A972FKK9</accession>
<comment type="similarity">
    <text evidence="1">Belongs to the glycosyl hydrolase 16 family.</text>
</comment>
<evidence type="ECO:0000313" key="5">
    <source>
        <dbReference type="Proteomes" id="UP000712080"/>
    </source>
</evidence>
<dbReference type="AlphaFoldDB" id="A0A972FKK9"/>
<sequence length="360" mass="38555">MKKTSVQMLLFLTIIASLLSCSSSDGGGTDDGGGPVTAYPTNLVATGTPVGVTTETPNGDGTGVVNFTATANNITGGYLFTMPGGEEIQSTNGTLQYQFREPGVNSYTVLVKAYGINNSTVTGSVVINVNYETHLLWSDEFNTGTEPSASNWNRETGAGGWGNNEVQYYTTSATNSYIEDGMLHIKLKKENFSGSQYTSARLNSAGKFEFTYGRVEVRAKLPTGGGTWPAIWMLGANYGSAGWPGCGEYDIMEQVGNDPGKVLGTLHHPGHFGANGSSGNTMVPDCSSEFHVYATDWSPTSLKFYVDDNLFFTFPNNPGIPFGHDFFLILNVAMGGNFGGTVDPNFVESAMDIDYVRVYQ</sequence>
<dbReference type="CDD" id="cd08023">
    <property type="entry name" value="GH16_laminarinase_like"/>
    <property type="match status" value="1"/>
</dbReference>
<evidence type="ECO:0000256" key="1">
    <source>
        <dbReference type="ARBA" id="ARBA00006865"/>
    </source>
</evidence>
<feature type="chain" id="PRO_5037514282" evidence="2">
    <location>
        <begin position="28"/>
        <end position="360"/>
    </location>
</feature>
<feature type="domain" description="GH16" evidence="3">
    <location>
        <begin position="114"/>
        <end position="360"/>
    </location>
</feature>
<feature type="signal peptide" evidence="2">
    <location>
        <begin position="1"/>
        <end position="27"/>
    </location>
</feature>
<evidence type="ECO:0000313" key="4">
    <source>
        <dbReference type="EMBL" id="NMH26950.1"/>
    </source>
</evidence>
<dbReference type="GO" id="GO:0004553">
    <property type="term" value="F:hydrolase activity, hydrolyzing O-glycosyl compounds"/>
    <property type="evidence" value="ECO:0007669"/>
    <property type="project" value="InterPro"/>
</dbReference>
<gene>
    <name evidence="4" type="ORF">G6047_02800</name>
</gene>
<dbReference type="PANTHER" id="PTHR10963:SF55">
    <property type="entry name" value="GLYCOSIDE HYDROLASE FAMILY 16 PROTEIN"/>
    <property type="match status" value="1"/>
</dbReference>
<dbReference type="PROSITE" id="PS51257">
    <property type="entry name" value="PROKAR_LIPOPROTEIN"/>
    <property type="match status" value="1"/>
</dbReference>
<comment type="caution">
    <text evidence="4">The sequence shown here is derived from an EMBL/GenBank/DDBJ whole genome shotgun (WGS) entry which is preliminary data.</text>
</comment>
<dbReference type="PROSITE" id="PS51762">
    <property type="entry name" value="GH16_2"/>
    <property type="match status" value="1"/>
</dbReference>
<keyword evidence="5" id="KW-1185">Reference proteome</keyword>
<evidence type="ECO:0000259" key="3">
    <source>
        <dbReference type="PROSITE" id="PS51762"/>
    </source>
</evidence>
<name>A0A972FKK9_9FLAO</name>
<dbReference type="SUPFAM" id="SSF49899">
    <property type="entry name" value="Concanavalin A-like lectins/glucanases"/>
    <property type="match status" value="1"/>
</dbReference>